<sequence length="490" mass="57132">MDRLNRINLNFPNSISKRYIIIIPPLIIGSYYLWKQLYCYFTVKNKSIETIYYDACDNSEISNGSNSITLNHSDSADGCAASIENRKIRSALLSTKCSYCRSNQKLSFRDSNIIQTSLKNLSSLQLIKLGLDNLNNVNRIFEKLKTKQINAKEIRIDITTFESKIENLDELLHTLITDLESLQQNDQLSSNNYISPEIDDDDFDDQASYISSTTTTSLGYWDPEPNLHFFEFYQEALQKVDSIRPPKTDRTIVTGCEDYNDFLAKVHCLRKAFALLFQDEKLCNRFAKIGEDILRTILDHSLRVTICDSNECIKAYYAFINYVLDEKNHTSIEIEMEPRKIAMFSFYDIVLDYMIMESFDDLENPPTAVKSIISNRWLSASFREVALQTTVSTVMRRKRSKLILKNGFFEHFYSILDHLSPILAWGFLGTDDDLKFKCETFKDSTQAVIKDYFSFDRCRYTYVQDLCEDIKRVTEERLWEWENKLKIIQS</sequence>
<organism evidence="8">
    <name type="scientific">Sarcoptes scabiei</name>
    <name type="common">Itch mite</name>
    <name type="synonym">Acarus scabiei</name>
    <dbReference type="NCBI Taxonomy" id="52283"/>
    <lineage>
        <taxon>Eukaryota</taxon>
        <taxon>Metazoa</taxon>
        <taxon>Ecdysozoa</taxon>
        <taxon>Arthropoda</taxon>
        <taxon>Chelicerata</taxon>
        <taxon>Arachnida</taxon>
        <taxon>Acari</taxon>
        <taxon>Acariformes</taxon>
        <taxon>Sarcoptiformes</taxon>
        <taxon>Astigmata</taxon>
        <taxon>Psoroptidia</taxon>
        <taxon>Sarcoptoidea</taxon>
        <taxon>Sarcoptidae</taxon>
        <taxon>Sarcoptinae</taxon>
        <taxon>Sarcoptes</taxon>
    </lineage>
</organism>
<dbReference type="EnsemblMetazoa" id="SSS_7610s_mrna">
    <property type="protein sequence ID" value="KAF7492643.1"/>
    <property type="gene ID" value="SSS_7610"/>
</dbReference>
<dbReference type="GO" id="GO:0005741">
    <property type="term" value="C:mitochondrial outer membrane"/>
    <property type="evidence" value="ECO:0007669"/>
    <property type="project" value="UniProtKB-SubCell"/>
</dbReference>
<reference evidence="9" key="3">
    <citation type="submission" date="2022-06" db="UniProtKB">
        <authorList>
            <consortium name="EnsemblMetazoa"/>
        </authorList>
    </citation>
    <scope>IDENTIFICATION</scope>
</reference>
<evidence type="ECO:0000256" key="1">
    <source>
        <dbReference type="ARBA" id="ARBA00004294"/>
    </source>
</evidence>
<evidence type="ECO:0000313" key="10">
    <source>
        <dbReference type="Proteomes" id="UP000070412"/>
    </source>
</evidence>
<dbReference type="InterPro" id="IPR019392">
    <property type="entry name" value="Miga"/>
</dbReference>
<evidence type="ECO:0000256" key="5">
    <source>
        <dbReference type="ARBA" id="ARBA00022989"/>
    </source>
</evidence>
<dbReference type="EMBL" id="WVUK01000056">
    <property type="protein sequence ID" value="KAF7492643.1"/>
    <property type="molecule type" value="Genomic_DNA"/>
</dbReference>
<gene>
    <name evidence="8" type="ORF">SSS_7610</name>
</gene>
<keyword evidence="4" id="KW-1000">Mitochondrion outer membrane</keyword>
<protein>
    <submittedName>
        <fullName evidence="8">Protein FAM73B</fullName>
    </submittedName>
</protein>
<reference evidence="8" key="2">
    <citation type="submission" date="2020-01" db="EMBL/GenBank/DDBJ databases">
        <authorList>
            <person name="Korhonen P.K.K."/>
            <person name="Guangxu M.G."/>
            <person name="Wang T.W."/>
            <person name="Stroehlein A.J.S."/>
            <person name="Young N.D."/>
            <person name="Ang C.-S.A."/>
            <person name="Fernando D.W.F."/>
            <person name="Lu H.L."/>
            <person name="Taylor S.T."/>
            <person name="Ehtesham M.E.M."/>
            <person name="Najaraj S.H.N."/>
            <person name="Harsha G.H.G."/>
            <person name="Madugundu A.M."/>
            <person name="Renuse S.R."/>
            <person name="Holt D.H."/>
            <person name="Pandey A.P."/>
            <person name="Papenfuss A.P."/>
            <person name="Gasser R.B.G."/>
            <person name="Fischer K.F."/>
        </authorList>
    </citation>
    <scope>NUCLEOTIDE SEQUENCE</scope>
    <source>
        <strain evidence="8">SSS_KF_BRIS2020</strain>
    </source>
</reference>
<evidence type="ECO:0000313" key="9">
    <source>
        <dbReference type="EnsemblMetazoa" id="KAF7492643.1"/>
    </source>
</evidence>
<keyword evidence="10" id="KW-1185">Reference proteome</keyword>
<dbReference type="GO" id="GO:0008053">
    <property type="term" value="P:mitochondrial fusion"/>
    <property type="evidence" value="ECO:0007669"/>
    <property type="project" value="InterPro"/>
</dbReference>
<dbReference type="PANTHER" id="PTHR21508">
    <property type="entry name" value="MITOGUARDIN"/>
    <property type="match status" value="1"/>
</dbReference>
<evidence type="ECO:0000256" key="6">
    <source>
        <dbReference type="ARBA" id="ARBA00023128"/>
    </source>
</evidence>
<evidence type="ECO:0000313" key="8">
    <source>
        <dbReference type="EMBL" id="KAF7492643.1"/>
    </source>
</evidence>
<dbReference type="Pfam" id="PF10265">
    <property type="entry name" value="Miga"/>
    <property type="match status" value="1"/>
</dbReference>
<evidence type="ECO:0000256" key="7">
    <source>
        <dbReference type="ARBA" id="ARBA00023136"/>
    </source>
</evidence>
<reference evidence="10" key="1">
    <citation type="journal article" date="2020" name="PLoS Negl. Trop. Dis.">
        <title>High-quality nuclear genome for Sarcoptes scabiei-A critical resource for a neglected parasite.</title>
        <authorList>
            <person name="Korhonen P.K."/>
            <person name="Gasser R.B."/>
            <person name="Ma G."/>
            <person name="Wang T."/>
            <person name="Stroehlein A.J."/>
            <person name="Young N.D."/>
            <person name="Ang C.S."/>
            <person name="Fernando D.D."/>
            <person name="Lu H.C."/>
            <person name="Taylor S."/>
            <person name="Reynolds S.L."/>
            <person name="Mofiz E."/>
            <person name="Najaraj S.H."/>
            <person name="Gowda H."/>
            <person name="Madugundu A."/>
            <person name="Renuse S."/>
            <person name="Holt D."/>
            <person name="Pandey A."/>
            <person name="Papenfuss A.T."/>
            <person name="Fischer K."/>
        </authorList>
    </citation>
    <scope>NUCLEOTIDE SEQUENCE [LARGE SCALE GENOMIC DNA]</scope>
</reference>
<dbReference type="AlphaFoldDB" id="A0A834VGH9"/>
<evidence type="ECO:0000256" key="4">
    <source>
        <dbReference type="ARBA" id="ARBA00022787"/>
    </source>
</evidence>
<comment type="similarity">
    <text evidence="2">Belongs to the mitoguardin family.</text>
</comment>
<keyword evidence="5" id="KW-1133">Transmembrane helix</keyword>
<dbReference type="OrthoDB" id="8880065at2759"/>
<accession>A0A834VGH9</accession>
<comment type="subcellular location">
    <subcellularLocation>
        <location evidence="1">Mitochondrion outer membrane</location>
    </subcellularLocation>
</comment>
<proteinExistence type="inferred from homology"/>
<dbReference type="PANTHER" id="PTHR21508:SF5">
    <property type="entry name" value="MITOGUARDIN"/>
    <property type="match status" value="1"/>
</dbReference>
<keyword evidence="7" id="KW-0472">Membrane</keyword>
<keyword evidence="3" id="KW-0812">Transmembrane</keyword>
<evidence type="ECO:0000256" key="2">
    <source>
        <dbReference type="ARBA" id="ARBA00008969"/>
    </source>
</evidence>
<keyword evidence="6" id="KW-0496">Mitochondrion</keyword>
<dbReference type="Proteomes" id="UP000070412">
    <property type="component" value="Unassembled WGS sequence"/>
</dbReference>
<evidence type="ECO:0000256" key="3">
    <source>
        <dbReference type="ARBA" id="ARBA00022692"/>
    </source>
</evidence>
<name>A0A834VGH9_SARSC</name>